<evidence type="ECO:0000256" key="2">
    <source>
        <dbReference type="SAM" id="MobiDB-lite"/>
    </source>
</evidence>
<feature type="compositionally biased region" description="Polar residues" evidence="2">
    <location>
        <begin position="39"/>
        <end position="48"/>
    </location>
</feature>
<feature type="compositionally biased region" description="Acidic residues" evidence="2">
    <location>
        <begin position="128"/>
        <end position="144"/>
    </location>
</feature>
<gene>
    <name evidence="4" type="ORF">STAS_17613</name>
</gene>
<name>A0A5A7Q7P8_STRAF</name>
<dbReference type="PANTHER" id="PTHR33155:SF9">
    <property type="entry name" value="FANTASTIC FOUR-LIKE PROTEIN (DUF3049)"/>
    <property type="match status" value="1"/>
</dbReference>
<dbReference type="InterPro" id="IPR021410">
    <property type="entry name" value="FAF"/>
</dbReference>
<feature type="region of interest" description="Disordered" evidence="2">
    <location>
        <begin position="39"/>
        <end position="71"/>
    </location>
</feature>
<dbReference type="AlphaFoldDB" id="A0A5A7Q7P8"/>
<feature type="domain" description="FAF" evidence="3">
    <location>
        <begin position="74"/>
        <end position="125"/>
    </location>
</feature>
<feature type="region of interest" description="Disordered" evidence="2">
    <location>
        <begin position="127"/>
        <end position="157"/>
    </location>
</feature>
<evidence type="ECO:0000256" key="1">
    <source>
        <dbReference type="ARBA" id="ARBA00008690"/>
    </source>
</evidence>
<feature type="compositionally biased region" description="Basic and acidic residues" evidence="2">
    <location>
        <begin position="49"/>
        <end position="62"/>
    </location>
</feature>
<evidence type="ECO:0000259" key="3">
    <source>
        <dbReference type="Pfam" id="PF11250"/>
    </source>
</evidence>
<comment type="caution">
    <text evidence="4">The sequence shown here is derived from an EMBL/GenBank/DDBJ whole genome shotgun (WGS) entry which is preliminary data.</text>
</comment>
<evidence type="ECO:0000313" key="5">
    <source>
        <dbReference type="Proteomes" id="UP000325081"/>
    </source>
</evidence>
<dbReference type="Pfam" id="PF11250">
    <property type="entry name" value="FAF"/>
    <property type="match status" value="1"/>
</dbReference>
<feature type="compositionally biased region" description="Basic and acidic residues" evidence="2">
    <location>
        <begin position="146"/>
        <end position="157"/>
    </location>
</feature>
<organism evidence="4 5">
    <name type="scientific">Striga asiatica</name>
    <name type="common">Asiatic witchweed</name>
    <name type="synonym">Buchnera asiatica</name>
    <dbReference type="NCBI Taxonomy" id="4170"/>
    <lineage>
        <taxon>Eukaryota</taxon>
        <taxon>Viridiplantae</taxon>
        <taxon>Streptophyta</taxon>
        <taxon>Embryophyta</taxon>
        <taxon>Tracheophyta</taxon>
        <taxon>Spermatophyta</taxon>
        <taxon>Magnoliopsida</taxon>
        <taxon>eudicotyledons</taxon>
        <taxon>Gunneridae</taxon>
        <taxon>Pentapetalae</taxon>
        <taxon>asterids</taxon>
        <taxon>lamiids</taxon>
        <taxon>Lamiales</taxon>
        <taxon>Orobanchaceae</taxon>
        <taxon>Buchnereae</taxon>
        <taxon>Striga</taxon>
    </lineage>
</organism>
<dbReference type="EMBL" id="BKCP01006016">
    <property type="protein sequence ID" value="GER40916.1"/>
    <property type="molecule type" value="Genomic_DNA"/>
</dbReference>
<dbReference type="Proteomes" id="UP000325081">
    <property type="component" value="Unassembled WGS sequence"/>
</dbReference>
<dbReference type="PANTHER" id="PTHR33155">
    <property type="entry name" value="FANTASTIC FOUR-LIKE PROTEIN (DUF3049)"/>
    <property type="match status" value="1"/>
</dbReference>
<evidence type="ECO:0000313" key="4">
    <source>
        <dbReference type="EMBL" id="GER40916.1"/>
    </source>
</evidence>
<comment type="similarity">
    <text evidence="1">Belongs to the fantastic four family.</text>
</comment>
<dbReference type="InterPro" id="IPR046431">
    <property type="entry name" value="FAF_dom"/>
</dbReference>
<accession>A0A5A7Q7P8</accession>
<keyword evidence="5" id="KW-1185">Reference proteome</keyword>
<reference evidence="5" key="1">
    <citation type="journal article" date="2019" name="Curr. Biol.">
        <title>Genome Sequence of Striga asiatica Provides Insight into the Evolution of Plant Parasitism.</title>
        <authorList>
            <person name="Yoshida S."/>
            <person name="Kim S."/>
            <person name="Wafula E.K."/>
            <person name="Tanskanen J."/>
            <person name="Kim Y.M."/>
            <person name="Honaas L."/>
            <person name="Yang Z."/>
            <person name="Spallek T."/>
            <person name="Conn C.E."/>
            <person name="Ichihashi Y."/>
            <person name="Cheong K."/>
            <person name="Cui S."/>
            <person name="Der J.P."/>
            <person name="Gundlach H."/>
            <person name="Jiao Y."/>
            <person name="Hori C."/>
            <person name="Ishida J.K."/>
            <person name="Kasahara H."/>
            <person name="Kiba T."/>
            <person name="Kim M.S."/>
            <person name="Koo N."/>
            <person name="Laohavisit A."/>
            <person name="Lee Y.H."/>
            <person name="Lumba S."/>
            <person name="McCourt P."/>
            <person name="Mortimer J.C."/>
            <person name="Mutuku J.M."/>
            <person name="Nomura T."/>
            <person name="Sasaki-Sekimoto Y."/>
            <person name="Seto Y."/>
            <person name="Wang Y."/>
            <person name="Wakatake T."/>
            <person name="Sakakibara H."/>
            <person name="Demura T."/>
            <person name="Yamaguchi S."/>
            <person name="Yoneyama K."/>
            <person name="Manabe R.I."/>
            <person name="Nelson D.C."/>
            <person name="Schulman A.H."/>
            <person name="Timko M.P."/>
            <person name="dePamphilis C.W."/>
            <person name="Choi D."/>
            <person name="Shirasu K."/>
        </authorList>
    </citation>
    <scope>NUCLEOTIDE SEQUENCE [LARGE SCALE GENOMIC DNA]</scope>
    <source>
        <strain evidence="5">cv. UVA1</strain>
    </source>
</reference>
<protein>
    <recommendedName>
        <fullName evidence="3">FAF domain-containing protein</fullName>
    </recommendedName>
</protein>
<dbReference type="OrthoDB" id="676808at2759"/>
<proteinExistence type="inferred from homology"/>
<sequence>MPSTNPNAMRDECWISSTQADKNRSFNFADEYFLKNEVLTNNNGNKNGQSREERETQGLTRKELKRSRSYGVGDFPPPISCIGKCGKPFVSFRSFRQDGRFILKEIRIQELMHVQRENGRLKLQFIQSDDDDEEDGDNYDDGAIGEDGKVERFEKIQ</sequence>